<organism evidence="1">
    <name type="scientific">Salix viminalis</name>
    <name type="common">Common osier</name>
    <name type="synonym">Basket willow</name>
    <dbReference type="NCBI Taxonomy" id="40686"/>
    <lineage>
        <taxon>Eukaryota</taxon>
        <taxon>Viridiplantae</taxon>
        <taxon>Streptophyta</taxon>
        <taxon>Embryophyta</taxon>
        <taxon>Tracheophyta</taxon>
        <taxon>Spermatophyta</taxon>
        <taxon>Magnoliopsida</taxon>
        <taxon>eudicotyledons</taxon>
        <taxon>Gunneridae</taxon>
        <taxon>Pentapetalae</taxon>
        <taxon>rosids</taxon>
        <taxon>fabids</taxon>
        <taxon>Malpighiales</taxon>
        <taxon>Salicaceae</taxon>
        <taxon>Saliceae</taxon>
        <taxon>Salix</taxon>
    </lineage>
</organism>
<gene>
    <name evidence="1" type="ORF">SVIM_LOCUS263873</name>
</gene>
<dbReference type="AlphaFoldDB" id="A0A6N2LNY2"/>
<sequence>MELQGNGIKCNSSCSSTIFLLEVSSNPSRTHSPAYAPVECSDLPLTPYNLTPERTRSPVFVFPLNVLTSKQKHSRAIFMKMMMFLE</sequence>
<accession>A0A6N2LNY2</accession>
<reference evidence="1" key="1">
    <citation type="submission" date="2019-03" db="EMBL/GenBank/DDBJ databases">
        <authorList>
            <person name="Mank J."/>
            <person name="Almeida P."/>
        </authorList>
    </citation>
    <scope>NUCLEOTIDE SEQUENCE</scope>
    <source>
        <strain evidence="1">78183</strain>
    </source>
</reference>
<name>A0A6N2LNY2_SALVM</name>
<dbReference type="EMBL" id="CAADRP010001596">
    <property type="protein sequence ID" value="VFU43303.1"/>
    <property type="molecule type" value="Genomic_DNA"/>
</dbReference>
<proteinExistence type="predicted"/>
<protein>
    <submittedName>
        <fullName evidence="1">Uncharacterized protein</fullName>
    </submittedName>
</protein>
<evidence type="ECO:0000313" key="1">
    <source>
        <dbReference type="EMBL" id="VFU43303.1"/>
    </source>
</evidence>